<dbReference type="Proteomes" id="UP000216533">
    <property type="component" value="Unassembled WGS sequence"/>
</dbReference>
<feature type="binding site" evidence="7">
    <location>
        <position position="139"/>
    </location>
    <ligand>
        <name>S-adenosyl-L-methionine</name>
        <dbReference type="ChEBI" id="CHEBI:59789"/>
    </ligand>
</feature>
<name>A0A255EDW5_9ACTN</name>
<evidence type="ECO:0000256" key="7">
    <source>
        <dbReference type="HAMAP-Rule" id="MF_01057"/>
    </source>
</evidence>
<dbReference type="Pfam" id="PF02390">
    <property type="entry name" value="Methyltransf_4"/>
    <property type="match status" value="1"/>
</dbReference>
<comment type="caution">
    <text evidence="7">Lacks conserved residue(s) required for the propagation of feature annotation.</text>
</comment>
<evidence type="ECO:0000313" key="10">
    <source>
        <dbReference type="Proteomes" id="UP000216533"/>
    </source>
</evidence>
<dbReference type="SUPFAM" id="SSF53335">
    <property type="entry name" value="S-adenosyl-L-methionine-dependent methyltransferases"/>
    <property type="match status" value="1"/>
</dbReference>
<comment type="pathway">
    <text evidence="7">tRNA modification; N(7)-methylguanine-tRNA biosynthesis.</text>
</comment>
<feature type="binding site" evidence="7">
    <location>
        <position position="162"/>
    </location>
    <ligand>
        <name>S-adenosyl-L-methionine</name>
        <dbReference type="ChEBI" id="CHEBI:59789"/>
    </ligand>
</feature>
<dbReference type="AlphaFoldDB" id="A0A255EDW5"/>
<dbReference type="PANTHER" id="PTHR23417:SF14">
    <property type="entry name" value="PENTACOTRIPEPTIDE-REPEAT REGION OF PRORP DOMAIN-CONTAINING PROTEIN"/>
    <property type="match status" value="1"/>
</dbReference>
<dbReference type="Gene3D" id="3.40.50.150">
    <property type="entry name" value="Vaccinia Virus protein VP39"/>
    <property type="match status" value="1"/>
</dbReference>
<dbReference type="InterPro" id="IPR029063">
    <property type="entry name" value="SAM-dependent_MTases_sf"/>
</dbReference>
<protein>
    <recommendedName>
        <fullName evidence="7">tRNA (guanine-N(7)-)-methyltransferase</fullName>
        <ecNumber evidence="7">2.1.1.33</ecNumber>
    </recommendedName>
    <alternativeName>
        <fullName evidence="7">tRNA (guanine(46)-N(7))-methyltransferase</fullName>
    </alternativeName>
    <alternativeName>
        <fullName evidence="7">tRNA(m7G46)-methyltransferase</fullName>
    </alternativeName>
</protein>
<dbReference type="EC" id="2.1.1.33" evidence="7"/>
<evidence type="ECO:0000256" key="8">
    <source>
        <dbReference type="SAM" id="MobiDB-lite"/>
    </source>
</evidence>
<feature type="binding site" evidence="7">
    <location>
        <position position="112"/>
    </location>
    <ligand>
        <name>S-adenosyl-L-methionine</name>
        <dbReference type="ChEBI" id="CHEBI:59789"/>
    </ligand>
</feature>
<gene>
    <name evidence="7 9" type="primary">trmB</name>
    <name evidence="9" type="ORF">CGZ92_07845</name>
</gene>
<comment type="function">
    <text evidence="2 7">Catalyzes the formation of N(7)-methylguanine at position 46 (m7G46) in tRNA.</text>
</comment>
<evidence type="ECO:0000256" key="5">
    <source>
        <dbReference type="ARBA" id="ARBA00022691"/>
    </source>
</evidence>
<feature type="binding site" evidence="7">
    <location>
        <position position="87"/>
    </location>
    <ligand>
        <name>S-adenosyl-L-methionine</name>
        <dbReference type="ChEBI" id="CHEBI:59789"/>
    </ligand>
</feature>
<dbReference type="UniPathway" id="UPA00989"/>
<dbReference type="NCBIfam" id="TIGR00091">
    <property type="entry name" value="tRNA (guanosine(46)-N7)-methyltransferase TrmB"/>
    <property type="match status" value="1"/>
</dbReference>
<evidence type="ECO:0000256" key="6">
    <source>
        <dbReference type="ARBA" id="ARBA00022694"/>
    </source>
</evidence>
<organism evidence="9 10">
    <name type="scientific">Parenemella sanctibonifatiensis</name>
    <dbReference type="NCBI Taxonomy" id="2016505"/>
    <lineage>
        <taxon>Bacteria</taxon>
        <taxon>Bacillati</taxon>
        <taxon>Actinomycetota</taxon>
        <taxon>Actinomycetes</taxon>
        <taxon>Propionibacteriales</taxon>
        <taxon>Propionibacteriaceae</taxon>
        <taxon>Parenemella</taxon>
    </lineage>
</organism>
<dbReference type="PANTHER" id="PTHR23417">
    <property type="entry name" value="3-DEOXY-D-MANNO-OCTULOSONIC-ACID TRANSFERASE/TRNA GUANINE-N 7 - -METHYLTRANSFERASE"/>
    <property type="match status" value="1"/>
</dbReference>
<reference evidence="9 10" key="1">
    <citation type="submission" date="2017-07" db="EMBL/GenBank/DDBJ databases">
        <title>Draft whole genome sequences of clinical Proprionibacteriaceae strains.</title>
        <authorList>
            <person name="Bernier A.-M."/>
            <person name="Bernard K."/>
            <person name="Domingo M.-C."/>
        </authorList>
    </citation>
    <scope>NUCLEOTIDE SEQUENCE [LARGE SCALE GENOMIC DNA]</scope>
    <source>
        <strain evidence="9 10">NML 160184</strain>
    </source>
</reference>
<keyword evidence="5 7" id="KW-0949">S-adenosyl-L-methionine</keyword>
<evidence type="ECO:0000313" key="9">
    <source>
        <dbReference type="EMBL" id="OYN87602.1"/>
    </source>
</evidence>
<keyword evidence="4 7" id="KW-0808">Transferase</keyword>
<feature type="region of interest" description="Interaction with RNA" evidence="7">
    <location>
        <begin position="168"/>
        <end position="173"/>
    </location>
</feature>
<feature type="binding site" evidence="7">
    <location>
        <position position="198"/>
    </location>
    <ligand>
        <name>substrate</name>
    </ligand>
</feature>
<dbReference type="GO" id="GO:0043527">
    <property type="term" value="C:tRNA methyltransferase complex"/>
    <property type="evidence" value="ECO:0007669"/>
    <property type="project" value="TreeGrafter"/>
</dbReference>
<dbReference type="GO" id="GO:0008176">
    <property type="term" value="F:tRNA (guanine(46)-N7)-methyltransferase activity"/>
    <property type="evidence" value="ECO:0007669"/>
    <property type="project" value="UniProtKB-UniRule"/>
</dbReference>
<accession>A0A255EDW5</accession>
<dbReference type="EMBL" id="NMVI01000016">
    <property type="protein sequence ID" value="OYN87602.1"/>
    <property type="molecule type" value="Genomic_DNA"/>
</dbReference>
<proteinExistence type="inferred from homology"/>
<dbReference type="PROSITE" id="PS51625">
    <property type="entry name" value="SAM_MT_TRMB"/>
    <property type="match status" value="1"/>
</dbReference>
<keyword evidence="6 7" id="KW-0819">tRNA processing</keyword>
<evidence type="ECO:0000256" key="2">
    <source>
        <dbReference type="ARBA" id="ARBA00003015"/>
    </source>
</evidence>
<evidence type="ECO:0000256" key="3">
    <source>
        <dbReference type="ARBA" id="ARBA00022603"/>
    </source>
</evidence>
<sequence length="253" mass="28221">MSDQPDSLPAPAPAPLTTRPGHREVVSFVRRSQRLSPSQEKAWTAYADWVIDVPRGEGEVSVAEDAEPWNLTEIFGKDRADRPLVVEIGSGNGEAMAAMALARPELNFLALEVYRPQLASALGRFGREGVSNVRVAMVNAVEALHRLLPPESLAQVWTFFPDPWHKSRHNKRRLISPDFAELVASRLQPDGLWWIATDWADYSEQIAEVLEQAPWFIPTAVPSGVLGRPVTKYQQRGIDAGRSIYEHAVRKRG</sequence>
<feature type="binding site" evidence="7">
    <location>
        <position position="166"/>
    </location>
    <ligand>
        <name>substrate</name>
    </ligand>
</feature>
<comment type="caution">
    <text evidence="9">The sequence shown here is derived from an EMBL/GenBank/DDBJ whole genome shotgun (WGS) entry which is preliminary data.</text>
</comment>
<comment type="catalytic activity">
    <reaction evidence="1 7">
        <text>guanosine(46) in tRNA + S-adenosyl-L-methionine = N(7)-methylguanosine(46) in tRNA + S-adenosyl-L-homocysteine</text>
        <dbReference type="Rhea" id="RHEA:42708"/>
        <dbReference type="Rhea" id="RHEA-COMP:10188"/>
        <dbReference type="Rhea" id="RHEA-COMP:10189"/>
        <dbReference type="ChEBI" id="CHEBI:57856"/>
        <dbReference type="ChEBI" id="CHEBI:59789"/>
        <dbReference type="ChEBI" id="CHEBI:74269"/>
        <dbReference type="ChEBI" id="CHEBI:74480"/>
        <dbReference type="EC" id="2.1.1.33"/>
    </reaction>
</comment>
<dbReference type="InterPro" id="IPR003358">
    <property type="entry name" value="tRNA_(Gua-N-7)_MeTrfase_Trmb"/>
</dbReference>
<comment type="similarity">
    <text evidence="7">Belongs to the class I-like SAM-binding methyltransferase superfamily. TrmB family.</text>
</comment>
<dbReference type="HAMAP" id="MF_01057">
    <property type="entry name" value="tRNA_methyltr_TrmB"/>
    <property type="match status" value="1"/>
</dbReference>
<evidence type="ECO:0000256" key="4">
    <source>
        <dbReference type="ARBA" id="ARBA00022679"/>
    </source>
</evidence>
<dbReference type="InterPro" id="IPR055361">
    <property type="entry name" value="tRNA_methyltr_TrmB_bact"/>
</dbReference>
<evidence type="ECO:0000256" key="1">
    <source>
        <dbReference type="ARBA" id="ARBA00000142"/>
    </source>
</evidence>
<feature type="region of interest" description="Disordered" evidence="8">
    <location>
        <begin position="1"/>
        <end position="21"/>
    </location>
</feature>
<dbReference type="RefSeq" id="WP_094450824.1">
    <property type="nucleotide sequence ID" value="NZ_NMVI01000016.1"/>
</dbReference>
<keyword evidence="3 7" id="KW-0489">Methyltransferase</keyword>